<comment type="similarity">
    <text evidence="1 3">Belongs to the short-chain dehydrogenases/reductases (SDR) family.</text>
</comment>
<accession>A0ABW3T1Z0</accession>
<keyword evidence="5" id="KW-1185">Reference proteome</keyword>
<dbReference type="PANTHER" id="PTHR44196">
    <property type="entry name" value="DEHYDROGENASE/REDUCTASE SDR FAMILY MEMBER 7B"/>
    <property type="match status" value="1"/>
</dbReference>
<dbReference type="InterPro" id="IPR036291">
    <property type="entry name" value="NAD(P)-bd_dom_sf"/>
</dbReference>
<dbReference type="PANTHER" id="PTHR44196:SF1">
    <property type="entry name" value="DEHYDROGENASE_REDUCTASE SDR FAMILY MEMBER 7B"/>
    <property type="match status" value="1"/>
</dbReference>
<dbReference type="Pfam" id="PF00106">
    <property type="entry name" value="adh_short"/>
    <property type="match status" value="1"/>
</dbReference>
<dbReference type="Gene3D" id="3.40.50.720">
    <property type="entry name" value="NAD(P)-binding Rossmann-like Domain"/>
    <property type="match status" value="1"/>
</dbReference>
<evidence type="ECO:0000256" key="1">
    <source>
        <dbReference type="ARBA" id="ARBA00006484"/>
    </source>
</evidence>
<dbReference type="PRINTS" id="PR00080">
    <property type="entry name" value="SDRFAMILY"/>
</dbReference>
<dbReference type="InterPro" id="IPR020904">
    <property type="entry name" value="Sc_DH/Rdtase_CS"/>
</dbReference>
<keyword evidence="2" id="KW-0560">Oxidoreductase</keyword>
<comment type="caution">
    <text evidence="4">The sequence shown here is derived from an EMBL/GenBank/DDBJ whole genome shotgun (WGS) entry which is preliminary data.</text>
</comment>
<organism evidence="4 5">
    <name type="scientific">Phenylobacterium conjunctum</name>
    <dbReference type="NCBI Taxonomy" id="1298959"/>
    <lineage>
        <taxon>Bacteria</taxon>
        <taxon>Pseudomonadati</taxon>
        <taxon>Pseudomonadota</taxon>
        <taxon>Alphaproteobacteria</taxon>
        <taxon>Caulobacterales</taxon>
        <taxon>Caulobacteraceae</taxon>
        <taxon>Phenylobacterium</taxon>
    </lineage>
</organism>
<evidence type="ECO:0000256" key="2">
    <source>
        <dbReference type="ARBA" id="ARBA00023002"/>
    </source>
</evidence>
<gene>
    <name evidence="4" type="ORF">ACFQ27_11315</name>
</gene>
<dbReference type="EMBL" id="JBHTLQ010000022">
    <property type="protein sequence ID" value="MFD1191169.1"/>
    <property type="molecule type" value="Genomic_DNA"/>
</dbReference>
<proteinExistence type="inferred from homology"/>
<dbReference type="PROSITE" id="PS00061">
    <property type="entry name" value="ADH_SHORT"/>
    <property type="match status" value="1"/>
</dbReference>
<sequence length="251" mass="26756">MSFKNKQVLITGGSGGLGALLTRQFVGDGAQVTVLDRAEPSAGVKFIRADLSTADGLEAAASAVAGGDWDVLVNLAGIQHFGPLEREAPAHLVASYLVNLVAPVRLTQAVLPRMKARGRGQIVNVGSIFGSINFAHFVTYSSAKAGLRGFSQALRREISGSGIDVTYIAPRAVRTALNSPAVLEFARLTQMNMDEPAVIAARVFQAIQARKRDVYFGFPESLFVRINALFPGLVDRALFANDRKAARLFAG</sequence>
<dbReference type="CDD" id="cd05233">
    <property type="entry name" value="SDR_c"/>
    <property type="match status" value="1"/>
</dbReference>
<evidence type="ECO:0000313" key="4">
    <source>
        <dbReference type="EMBL" id="MFD1191169.1"/>
    </source>
</evidence>
<name>A0ABW3T1Z0_9CAUL</name>
<evidence type="ECO:0000256" key="3">
    <source>
        <dbReference type="RuleBase" id="RU000363"/>
    </source>
</evidence>
<dbReference type="RefSeq" id="WP_377353657.1">
    <property type="nucleotide sequence ID" value="NZ_JBHTLQ010000022.1"/>
</dbReference>
<dbReference type="Proteomes" id="UP001597216">
    <property type="component" value="Unassembled WGS sequence"/>
</dbReference>
<reference evidence="5" key="1">
    <citation type="journal article" date="2019" name="Int. J. Syst. Evol. Microbiol.">
        <title>The Global Catalogue of Microorganisms (GCM) 10K type strain sequencing project: providing services to taxonomists for standard genome sequencing and annotation.</title>
        <authorList>
            <consortium name="The Broad Institute Genomics Platform"/>
            <consortium name="The Broad Institute Genome Sequencing Center for Infectious Disease"/>
            <person name="Wu L."/>
            <person name="Ma J."/>
        </authorList>
    </citation>
    <scope>NUCLEOTIDE SEQUENCE [LARGE SCALE GENOMIC DNA]</scope>
    <source>
        <strain evidence="5">CCUG 55074</strain>
    </source>
</reference>
<dbReference type="SUPFAM" id="SSF51735">
    <property type="entry name" value="NAD(P)-binding Rossmann-fold domains"/>
    <property type="match status" value="1"/>
</dbReference>
<protein>
    <submittedName>
        <fullName evidence="4">SDR family NAD(P)-dependent oxidoreductase</fullName>
    </submittedName>
</protein>
<dbReference type="PRINTS" id="PR00081">
    <property type="entry name" value="GDHRDH"/>
</dbReference>
<evidence type="ECO:0000313" key="5">
    <source>
        <dbReference type="Proteomes" id="UP001597216"/>
    </source>
</evidence>
<dbReference type="InterPro" id="IPR002347">
    <property type="entry name" value="SDR_fam"/>
</dbReference>